<organism evidence="2 3">
    <name type="scientific">Nocardioides panacisoli</name>
    <dbReference type="NCBI Taxonomy" id="627624"/>
    <lineage>
        <taxon>Bacteria</taxon>
        <taxon>Bacillati</taxon>
        <taxon>Actinomycetota</taxon>
        <taxon>Actinomycetes</taxon>
        <taxon>Propionibacteriales</taxon>
        <taxon>Nocardioidaceae</taxon>
        <taxon>Nocardioides</taxon>
    </lineage>
</organism>
<gene>
    <name evidence="2" type="ORF">GCM10022242_07010</name>
</gene>
<accession>A0ABP7I0L5</accession>
<evidence type="ECO:0000313" key="2">
    <source>
        <dbReference type="EMBL" id="GAA3806602.1"/>
    </source>
</evidence>
<evidence type="ECO:0000256" key="1">
    <source>
        <dbReference type="SAM" id="Phobius"/>
    </source>
</evidence>
<dbReference type="Proteomes" id="UP001501821">
    <property type="component" value="Unassembled WGS sequence"/>
</dbReference>
<sequence length="475" mass="49901">MLAWVPFLEHPLGSDESGFLLLAQHWSHGTSLYGDYWVDRPPLLLWLFDLADHAGPTSTATVGVVAPAVKILGALASGLAVLLTGLLARRVAPTTRWARVGAIVVATALLCSPLLGMPETDGEVLAVPLVLLGLLLLIGSALRPWGSRALLLTVGAGAAATSAALVKQNVVDVFVFALVALLVAHRQVERPAARAAAFTSGAVGTLAVAMVAAAAQGTSPAGVWNAIVVFRFHATAVIGSSASSATPERMHSLIEAFLASGAAAVLVMTAVLALREAVRRTQPLAVPALVLVAWELVGVACGGSYWLHYLTGLVPGLVLLVAIARASRRWVTLLFTGVVSYVVLAAAVVWIDVANTPVGETSDAQVESYLRAHAEPSDGVVVGFGHPGIVAGSGLSSPYEHLWSLPVRVNDPRLTELQRVLSGPDAPDWVVTAGSALDTWGLDAESADHYLAEHYVREAIFGDWYVWHRFDEGPR</sequence>
<keyword evidence="3" id="KW-1185">Reference proteome</keyword>
<dbReference type="EMBL" id="BAABAH010000002">
    <property type="protein sequence ID" value="GAA3806602.1"/>
    <property type="molecule type" value="Genomic_DNA"/>
</dbReference>
<proteinExistence type="predicted"/>
<feature type="transmembrane region" description="Helical" evidence="1">
    <location>
        <begin position="306"/>
        <end position="324"/>
    </location>
</feature>
<feature type="transmembrane region" description="Helical" evidence="1">
    <location>
        <begin position="195"/>
        <end position="215"/>
    </location>
</feature>
<feature type="transmembrane region" description="Helical" evidence="1">
    <location>
        <begin position="100"/>
        <end position="118"/>
    </location>
</feature>
<feature type="transmembrane region" description="Helical" evidence="1">
    <location>
        <begin position="124"/>
        <end position="142"/>
    </location>
</feature>
<feature type="transmembrane region" description="Helical" evidence="1">
    <location>
        <begin position="171"/>
        <end position="188"/>
    </location>
</feature>
<feature type="transmembrane region" description="Helical" evidence="1">
    <location>
        <begin position="331"/>
        <end position="351"/>
    </location>
</feature>
<reference evidence="3" key="1">
    <citation type="journal article" date="2019" name="Int. J. Syst. Evol. Microbiol.">
        <title>The Global Catalogue of Microorganisms (GCM) 10K type strain sequencing project: providing services to taxonomists for standard genome sequencing and annotation.</title>
        <authorList>
            <consortium name="The Broad Institute Genomics Platform"/>
            <consortium name="The Broad Institute Genome Sequencing Center for Infectious Disease"/>
            <person name="Wu L."/>
            <person name="Ma J."/>
        </authorList>
    </citation>
    <scope>NUCLEOTIDE SEQUENCE [LARGE SCALE GENOMIC DNA]</scope>
    <source>
        <strain evidence="3">JCM 16953</strain>
    </source>
</reference>
<keyword evidence="1" id="KW-0812">Transmembrane</keyword>
<feature type="transmembrane region" description="Helical" evidence="1">
    <location>
        <begin position="68"/>
        <end position="88"/>
    </location>
</feature>
<keyword evidence="1" id="KW-1133">Transmembrane helix</keyword>
<keyword evidence="1" id="KW-0472">Membrane</keyword>
<protein>
    <recommendedName>
        <fullName evidence="4">Glycosyltransferase RgtA/B/C/D-like domain-containing protein</fullName>
    </recommendedName>
</protein>
<feature type="transmembrane region" description="Helical" evidence="1">
    <location>
        <begin position="284"/>
        <end position="300"/>
    </location>
</feature>
<feature type="transmembrane region" description="Helical" evidence="1">
    <location>
        <begin position="253"/>
        <end position="272"/>
    </location>
</feature>
<name>A0ABP7I0L5_9ACTN</name>
<evidence type="ECO:0000313" key="3">
    <source>
        <dbReference type="Proteomes" id="UP001501821"/>
    </source>
</evidence>
<comment type="caution">
    <text evidence="2">The sequence shown here is derived from an EMBL/GenBank/DDBJ whole genome shotgun (WGS) entry which is preliminary data.</text>
</comment>
<evidence type="ECO:0008006" key="4">
    <source>
        <dbReference type="Google" id="ProtNLM"/>
    </source>
</evidence>
<feature type="transmembrane region" description="Helical" evidence="1">
    <location>
        <begin position="149"/>
        <end position="165"/>
    </location>
</feature>